<dbReference type="InterPro" id="IPR023346">
    <property type="entry name" value="Lysozyme-like_dom_sf"/>
</dbReference>
<sequence>MAIERQAVQGLQQVKSTGGPRMAGTSAIQVSEPQIRRSGSSFIDDIFSAAGAFATVGTEIMQQAVEDDKVRQYDRALQGLMPSDDATVGGARAHMLVQLQNDVLGHTIALQDEAKRFQGSDEEWEQKVVDSRNAIQAKVYQQYPGLQGDKDTMRLVSNAFIEQQPKIFAARASAKLEREAQQRTEAMHSRVLMVTEGLSGSSLDAALHQLQQEAVTMQLTKPEYEEMIAQIAMERAAIGDSTFVEATKSLKDANGISLYQRNGKLQTAEIQANRNWAAQNQVELFEKKDAAIQAFTNGELDREEMLKIMQNHNEISGGTAWSDGEIKSLFDRVAKKNAEDAKMQDLLARGQTGSPLGLQDISNEDRKSYAEALAGTYTKLAEDEIKRTGATGDQAEAIRGRYEQMRYLKLGQDLIKDPNIQARYDSLMQMSSANLKDMNTEPEALKTLMNARDSIPEDARRAVMGDKEYAFVENYDRALQMGYNVGQAVEFAQNVAKGEKLQGSVLKELSSDVEGIVDDVAGGSWLTRGDNMSEAGRSIVLDDAMTIARAMKVAGHNNDTIKRHLQSYLTSQYTQLSEGFFTQGVLVKGDARALGDAIGVNQKDVPIALRQYINNHKQELLDQSGGMSEEDIYVDVDSKRGMFVIRAGSGRTPLTPAMPLSEIKGQSLLREHYDAKVKERDEAKKNFEEQQMRMWGAGGYQAQPLQKGDVTAKAVGKRGIADFLMSPAFAAGENLPKNFEFGYDRKDQDFFNYVAKTENGMNVGFDRVAGVYTPYKDAHGQSVGYGHFLTAEEKANGYIMIGTDKVPFKPGQSQLTPERAMRLLKQDMEKNVPSTKDWAIPFDAMHPSTQRGVMDLTYNLGKSGIQKSPKAYAAFKAGRITDGFIEMLGTASTEGKRSPGLLVRRAEAYNMAQGETGVPLISEVETRADGSMYVKFAGKMSPAFVSQSIHNRIDKNGWMQVYPPGAGKLVAGAKVGKVKVK</sequence>
<evidence type="ECO:0000256" key="1">
    <source>
        <dbReference type="ARBA" id="ARBA00022529"/>
    </source>
</evidence>
<dbReference type="Proteomes" id="UP000307994">
    <property type="component" value="Segment"/>
</dbReference>
<dbReference type="GO" id="GO:0009253">
    <property type="term" value="P:peptidoglycan catabolic process"/>
    <property type="evidence" value="ECO:0007669"/>
    <property type="project" value="InterPro"/>
</dbReference>
<dbReference type="InterPro" id="IPR023347">
    <property type="entry name" value="Lysozyme_dom_sf"/>
</dbReference>
<gene>
    <name evidence="4" type="ORF">D3A55_0039</name>
</gene>
<dbReference type="GO" id="GO:0016998">
    <property type="term" value="P:cell wall macromolecule catabolic process"/>
    <property type="evidence" value="ECO:0007669"/>
    <property type="project" value="InterPro"/>
</dbReference>
<evidence type="ECO:0000256" key="3">
    <source>
        <dbReference type="RuleBase" id="RU003788"/>
    </source>
</evidence>
<keyword evidence="3" id="KW-0378">Hydrolase</keyword>
<dbReference type="GO" id="GO:0042742">
    <property type="term" value="P:defense response to bacterium"/>
    <property type="evidence" value="ECO:0007669"/>
    <property type="project" value="UniProtKB-KW"/>
</dbReference>
<dbReference type="InterPro" id="IPR002196">
    <property type="entry name" value="Glyco_hydro_24"/>
</dbReference>
<accession>A0A4P6DBL4</accession>
<name>A0A4P6DBL4_9CAUD</name>
<dbReference type="Pfam" id="PF00959">
    <property type="entry name" value="Phage_lysozyme"/>
    <property type="match status" value="1"/>
</dbReference>
<dbReference type="GO" id="GO:0031640">
    <property type="term" value="P:killing of cells of another organism"/>
    <property type="evidence" value="ECO:0007669"/>
    <property type="project" value="UniProtKB-KW"/>
</dbReference>
<proteinExistence type="inferred from homology"/>
<reference evidence="4 5" key="1">
    <citation type="journal article" date="2019" name="Viruses">
        <title>New Bacteriophages against Emerging Lineages ST23 and ST258 of Klebsiella pneumoniae and Efficacy Assessment in Galleria mellonella Larvae.</title>
        <authorList>
            <person name="Thiry D."/>
            <person name="Passet V."/>
            <person name="Danis-Wlodarczyk K."/>
            <person name="Lood C."/>
            <person name="Wagemans J."/>
            <person name="De Sordi L."/>
            <person name="van Noort V."/>
            <person name="Dufour N."/>
            <person name="Debarbieux L."/>
            <person name="Mainil J.G."/>
            <person name="Brisse S."/>
            <person name="Lavigne R."/>
        </authorList>
    </citation>
    <scope>NUCLEOTIDE SEQUENCE [LARGE SCALE GENOMIC DNA]</scope>
</reference>
<comment type="catalytic activity">
    <reaction evidence="3">
        <text>Hydrolysis of (1-&gt;4)-beta-linkages between N-acetylmuramic acid and N-acetyl-D-glucosamine residues in a peptidoglycan and between N-acetyl-D-glucosamine residues in chitodextrins.</text>
        <dbReference type="EC" id="3.2.1.17"/>
    </reaction>
</comment>
<organism evidence="4 5">
    <name type="scientific">Klebsiella phage K1-ULIP33</name>
    <dbReference type="NCBI Taxonomy" id="2307015"/>
    <lineage>
        <taxon>Viruses</taxon>
        <taxon>Duplodnaviria</taxon>
        <taxon>Heunggongvirae</taxon>
        <taxon>Uroviricota</taxon>
        <taxon>Caudoviricetes</taxon>
        <taxon>Autographivirales</taxon>
        <taxon>Autosignataviridae</taxon>
        <taxon>Molineuxvirinae</taxon>
        <taxon>Ulipvirus</taxon>
        <taxon>Ulipvirus K1ULIP33</taxon>
    </lineage>
</organism>
<keyword evidence="1 3" id="KW-0929">Antimicrobial</keyword>
<evidence type="ECO:0000313" key="4">
    <source>
        <dbReference type="EMBL" id="QAU05490.1"/>
    </source>
</evidence>
<dbReference type="EMBL" id="MK380014">
    <property type="protein sequence ID" value="QAU05490.1"/>
    <property type="molecule type" value="Genomic_DNA"/>
</dbReference>
<evidence type="ECO:0000313" key="5">
    <source>
        <dbReference type="Proteomes" id="UP000307994"/>
    </source>
</evidence>
<dbReference type="Gene3D" id="1.10.530.40">
    <property type="match status" value="1"/>
</dbReference>
<keyword evidence="3" id="KW-0326">Glycosidase</keyword>
<dbReference type="GO" id="GO:0003796">
    <property type="term" value="F:lysozyme activity"/>
    <property type="evidence" value="ECO:0007669"/>
    <property type="project" value="UniProtKB-EC"/>
</dbReference>
<dbReference type="EC" id="3.2.1.17" evidence="3"/>
<protein>
    <recommendedName>
        <fullName evidence="3">Lysozyme</fullName>
        <ecNumber evidence="3">3.2.1.17</ecNumber>
    </recommendedName>
</protein>
<dbReference type="SUPFAM" id="SSF53955">
    <property type="entry name" value="Lysozyme-like"/>
    <property type="match status" value="1"/>
</dbReference>
<evidence type="ECO:0000256" key="2">
    <source>
        <dbReference type="ARBA" id="ARBA00022638"/>
    </source>
</evidence>
<keyword evidence="5" id="KW-1185">Reference proteome</keyword>
<keyword evidence="2 3" id="KW-0081">Bacteriolytic enzyme</keyword>
<comment type="similarity">
    <text evidence="3">Belongs to the glycosyl hydrolase 24 family.</text>
</comment>